<accession>A0A9D1M7C7</accession>
<keyword evidence="7" id="KW-0812">Transmembrane</keyword>
<feature type="domain" description="Sulfatase-modifying factor enzyme-like" evidence="9">
    <location>
        <begin position="225"/>
        <end position="483"/>
    </location>
</feature>
<dbReference type="Proteomes" id="UP000824112">
    <property type="component" value="Unassembled WGS sequence"/>
</dbReference>
<keyword evidence="3" id="KW-0349">Heme</keyword>
<evidence type="ECO:0000313" key="10">
    <source>
        <dbReference type="EMBL" id="HIU55021.1"/>
    </source>
</evidence>
<evidence type="ECO:0000256" key="3">
    <source>
        <dbReference type="ARBA" id="ARBA00022617"/>
    </source>
</evidence>
<reference evidence="10" key="1">
    <citation type="submission" date="2020-10" db="EMBL/GenBank/DDBJ databases">
        <authorList>
            <person name="Gilroy R."/>
        </authorList>
    </citation>
    <scope>NUCLEOTIDE SEQUENCE</scope>
    <source>
        <strain evidence="10">CHK158-818</strain>
    </source>
</reference>
<dbReference type="EMBL" id="DVNA01000104">
    <property type="protein sequence ID" value="HIU55021.1"/>
    <property type="molecule type" value="Genomic_DNA"/>
</dbReference>
<evidence type="ECO:0000256" key="2">
    <source>
        <dbReference type="ARBA" id="ARBA00022448"/>
    </source>
</evidence>
<dbReference type="SUPFAM" id="SSF56436">
    <property type="entry name" value="C-type lectin-like"/>
    <property type="match status" value="1"/>
</dbReference>
<dbReference type="InterPro" id="IPR051043">
    <property type="entry name" value="Sulfatase_Mod_Factor_Kinase"/>
</dbReference>
<keyword evidence="6" id="KW-0408">Iron</keyword>
<dbReference type="SUPFAM" id="SSF48695">
    <property type="entry name" value="Multiheme cytochromes"/>
    <property type="match status" value="1"/>
</dbReference>
<evidence type="ECO:0000259" key="9">
    <source>
        <dbReference type="Pfam" id="PF03781"/>
    </source>
</evidence>
<evidence type="ECO:0000256" key="6">
    <source>
        <dbReference type="ARBA" id="ARBA00023004"/>
    </source>
</evidence>
<reference evidence="10" key="2">
    <citation type="journal article" date="2021" name="PeerJ">
        <title>Extensive microbial diversity within the chicken gut microbiome revealed by metagenomics and culture.</title>
        <authorList>
            <person name="Gilroy R."/>
            <person name="Ravi A."/>
            <person name="Getino M."/>
            <person name="Pursley I."/>
            <person name="Horton D.L."/>
            <person name="Alikhan N.F."/>
            <person name="Baker D."/>
            <person name="Gharbi K."/>
            <person name="Hall N."/>
            <person name="Watson M."/>
            <person name="Adriaenssens E.M."/>
            <person name="Foster-Nyarko E."/>
            <person name="Jarju S."/>
            <person name="Secka A."/>
            <person name="Antonio M."/>
            <person name="Oren A."/>
            <person name="Chaudhuri R.R."/>
            <person name="La Ragione R."/>
            <person name="Hildebrand F."/>
            <person name="Pallen M.J."/>
        </authorList>
    </citation>
    <scope>NUCLEOTIDE SEQUENCE</scope>
    <source>
        <strain evidence="10">CHK158-818</strain>
    </source>
</reference>
<dbReference type="GO" id="GO:0120147">
    <property type="term" value="F:formylglycine-generating oxidase activity"/>
    <property type="evidence" value="ECO:0007669"/>
    <property type="project" value="TreeGrafter"/>
</dbReference>
<comment type="subcellular location">
    <subcellularLocation>
        <location evidence="1">Cell envelope</location>
    </subcellularLocation>
</comment>
<evidence type="ECO:0000256" key="7">
    <source>
        <dbReference type="SAM" id="Phobius"/>
    </source>
</evidence>
<evidence type="ECO:0000256" key="4">
    <source>
        <dbReference type="ARBA" id="ARBA00022723"/>
    </source>
</evidence>
<dbReference type="InterPro" id="IPR036280">
    <property type="entry name" value="Multihaem_cyt_sf"/>
</dbReference>
<dbReference type="InterPro" id="IPR038266">
    <property type="entry name" value="NapC/NirT_cytc_sf"/>
</dbReference>
<keyword evidence="7" id="KW-0472">Membrane</keyword>
<keyword evidence="5" id="KW-0249">Electron transport</keyword>
<evidence type="ECO:0000256" key="1">
    <source>
        <dbReference type="ARBA" id="ARBA00004196"/>
    </source>
</evidence>
<dbReference type="Gene3D" id="3.90.1580.10">
    <property type="entry name" value="paralog of FGE (formylglycine-generating enzyme)"/>
    <property type="match status" value="1"/>
</dbReference>
<dbReference type="PANTHER" id="PTHR23150">
    <property type="entry name" value="SULFATASE MODIFYING FACTOR 1, 2"/>
    <property type="match status" value="1"/>
</dbReference>
<feature type="transmembrane region" description="Helical" evidence="7">
    <location>
        <begin position="12"/>
        <end position="38"/>
    </location>
</feature>
<dbReference type="GO" id="GO:0046872">
    <property type="term" value="F:metal ion binding"/>
    <property type="evidence" value="ECO:0007669"/>
    <property type="project" value="UniProtKB-KW"/>
</dbReference>
<gene>
    <name evidence="10" type="ORF">IAB03_04330</name>
</gene>
<sequence length="523" mass="58731">MKTMGSRSKKKFFKRNGVILSTGIVLGIIVMLGGHYIYKESSTDESCQICHIHPHAEDSWKLSTHGGNSPSGVRVHCVECHLPPENNGIKYFSAKAKTGMKDLWSYLTKDSAKINWESKKNLEYASKIVYNESCKECHTNLFPPELNDEGITAHLYYDENEKKLDLQCISCHLSVGHYDPNMIHAKMEGLPAVKTDNKEVYTEATPVTEFKNFTEKIPTTSVSFNMIAIPGGTFQMGSPEDEPFRKENEGPVRNVTISPFFMGEIEVTWDMYWAFYAQTMSEGRIAPDVIRANNATDPEVDAISGPTPPFGFPDQGWGGIDRPAITMTHYAAEIFCQWLSKRTGKHYRLPTEAEWEYAARGGTQTPFFFEGNPKKFSDQGFIRKFFDADTAVINSFVAYAKNSNSKSMEPSKISPNPFGLKNMLGNVMEYCSDWYADDAYAQTPTDVTDPKGPESGTEHVVRGGDFTNDAADVRCASRAASQHDNWLKTDPQQPKSIWWYSDTKSVGFRVVCDMPEQTPENNP</sequence>
<protein>
    <submittedName>
        <fullName evidence="10">SUMF1/EgtB/PvdO family nonheme iron enzyme</fullName>
    </submittedName>
</protein>
<feature type="domain" description="NapC/NirT cytochrome c N-terminal" evidence="8">
    <location>
        <begin position="16"/>
        <end position="182"/>
    </location>
</feature>
<dbReference type="InterPro" id="IPR042095">
    <property type="entry name" value="SUMF_sf"/>
</dbReference>
<dbReference type="Gene3D" id="1.10.3820.10">
    <property type="entry name" value="Di-heme elbow motif domain"/>
    <property type="match status" value="1"/>
</dbReference>
<evidence type="ECO:0000256" key="5">
    <source>
        <dbReference type="ARBA" id="ARBA00022982"/>
    </source>
</evidence>
<keyword evidence="2" id="KW-0813">Transport</keyword>
<evidence type="ECO:0000313" key="11">
    <source>
        <dbReference type="Proteomes" id="UP000824112"/>
    </source>
</evidence>
<dbReference type="Pfam" id="PF03781">
    <property type="entry name" value="FGE-sulfatase"/>
    <property type="match status" value="1"/>
</dbReference>
<dbReference type="PANTHER" id="PTHR23150:SF19">
    <property type="entry name" value="FORMYLGLYCINE-GENERATING ENZYME"/>
    <property type="match status" value="1"/>
</dbReference>
<keyword evidence="7" id="KW-1133">Transmembrane helix</keyword>
<name>A0A9D1M7C7_9BACT</name>
<organism evidence="10 11">
    <name type="scientific">Candidatus Gallibacteroides avistercoris</name>
    <dbReference type="NCBI Taxonomy" id="2840833"/>
    <lineage>
        <taxon>Bacteria</taxon>
        <taxon>Pseudomonadati</taxon>
        <taxon>Bacteroidota</taxon>
        <taxon>Bacteroidia</taxon>
        <taxon>Bacteroidales</taxon>
        <taxon>Bacteroidaceae</taxon>
        <taxon>Bacteroidaceae incertae sedis</taxon>
        <taxon>Candidatus Gallibacteroides</taxon>
    </lineage>
</organism>
<proteinExistence type="predicted"/>
<dbReference type="InterPro" id="IPR005126">
    <property type="entry name" value="NapC/NirT_cyt_c_N"/>
</dbReference>
<dbReference type="AlphaFoldDB" id="A0A9D1M7C7"/>
<dbReference type="GO" id="GO:0030313">
    <property type="term" value="C:cell envelope"/>
    <property type="evidence" value="ECO:0007669"/>
    <property type="project" value="UniProtKB-SubCell"/>
</dbReference>
<dbReference type="InterPro" id="IPR005532">
    <property type="entry name" value="SUMF_dom"/>
</dbReference>
<dbReference type="Pfam" id="PF03264">
    <property type="entry name" value="Cytochrom_NNT"/>
    <property type="match status" value="1"/>
</dbReference>
<keyword evidence="4" id="KW-0479">Metal-binding</keyword>
<evidence type="ECO:0000259" key="8">
    <source>
        <dbReference type="Pfam" id="PF03264"/>
    </source>
</evidence>
<comment type="caution">
    <text evidence="10">The sequence shown here is derived from an EMBL/GenBank/DDBJ whole genome shotgun (WGS) entry which is preliminary data.</text>
</comment>
<dbReference type="InterPro" id="IPR016187">
    <property type="entry name" value="CTDL_fold"/>
</dbReference>